<evidence type="ECO:0000313" key="2">
    <source>
        <dbReference type="EMBL" id="MDV2684424.1"/>
    </source>
</evidence>
<gene>
    <name evidence="2" type="ORF">RYX56_08580</name>
</gene>
<sequence>MNGLYELTKKVKVSNDNHAISEIVSIFDPKIKSKTRTLDIHAGEDLKQELTIEITKAIKRFDVKRAPSFLEYVNKLINK</sequence>
<dbReference type="SUPFAM" id="SSF88946">
    <property type="entry name" value="Sigma2 domain of RNA polymerase sigma factors"/>
    <property type="match status" value="1"/>
</dbReference>
<evidence type="ECO:0000259" key="1">
    <source>
        <dbReference type="Pfam" id="PF12645"/>
    </source>
</evidence>
<organism evidence="2 3">
    <name type="scientific">Alkalihalophilus lindianensis</name>
    <dbReference type="NCBI Taxonomy" id="1630542"/>
    <lineage>
        <taxon>Bacteria</taxon>
        <taxon>Bacillati</taxon>
        <taxon>Bacillota</taxon>
        <taxon>Bacilli</taxon>
        <taxon>Bacillales</taxon>
        <taxon>Bacillaceae</taxon>
        <taxon>Alkalihalophilus</taxon>
    </lineage>
</organism>
<accession>A0ABU3X959</accession>
<name>A0ABU3X959_9BACI</name>
<protein>
    <submittedName>
        <fullName evidence="2">Helix-turn-helix domain-containing protein</fullName>
    </submittedName>
</protein>
<keyword evidence="3" id="KW-1185">Reference proteome</keyword>
<dbReference type="RefSeq" id="WP_047973410.1">
    <property type="nucleotide sequence ID" value="NZ_JAWJBA010000002.1"/>
</dbReference>
<feature type="domain" description="Helix-turn-helix conjugative transposon-like" evidence="1">
    <location>
        <begin position="14"/>
        <end position="62"/>
    </location>
</feature>
<dbReference type="InterPro" id="IPR013325">
    <property type="entry name" value="RNA_pol_sigma_r2"/>
</dbReference>
<dbReference type="Pfam" id="PF12645">
    <property type="entry name" value="HTH_16"/>
    <property type="match status" value="1"/>
</dbReference>
<evidence type="ECO:0000313" key="3">
    <source>
        <dbReference type="Proteomes" id="UP001287282"/>
    </source>
</evidence>
<comment type="caution">
    <text evidence="2">The sequence shown here is derived from an EMBL/GenBank/DDBJ whole genome shotgun (WGS) entry which is preliminary data.</text>
</comment>
<dbReference type="EMBL" id="JAWJBA010000002">
    <property type="protein sequence ID" value="MDV2684424.1"/>
    <property type="molecule type" value="Genomic_DNA"/>
</dbReference>
<proteinExistence type="predicted"/>
<dbReference type="Proteomes" id="UP001287282">
    <property type="component" value="Unassembled WGS sequence"/>
</dbReference>
<reference evidence="2 3" key="1">
    <citation type="submission" date="2023-10" db="EMBL/GenBank/DDBJ databases">
        <title>Screening of Alkalihalobacillus lindianensis BZ-TG-R113 and Its Alleviation of Salt Stress on Rapeseed Growth.</title>
        <authorList>
            <person name="Zhao B."/>
            <person name="Guo T."/>
        </authorList>
    </citation>
    <scope>NUCLEOTIDE SEQUENCE [LARGE SCALE GENOMIC DNA]</scope>
    <source>
        <strain evidence="2 3">BZ-TG-R113</strain>
    </source>
</reference>
<dbReference type="InterPro" id="IPR024760">
    <property type="entry name" value="HTH_dom_conjug_TS-like"/>
</dbReference>